<feature type="transmembrane region" description="Helical" evidence="8">
    <location>
        <begin position="31"/>
        <end position="50"/>
    </location>
</feature>
<feature type="transmembrane region" description="Helical" evidence="8">
    <location>
        <begin position="318"/>
        <end position="339"/>
    </location>
</feature>
<feature type="transmembrane region" description="Helical" evidence="8">
    <location>
        <begin position="192"/>
        <end position="222"/>
    </location>
</feature>
<evidence type="ECO:0000256" key="1">
    <source>
        <dbReference type="ARBA" id="ARBA00004651"/>
    </source>
</evidence>
<evidence type="ECO:0000259" key="9">
    <source>
        <dbReference type="Pfam" id="PF02366"/>
    </source>
</evidence>
<evidence type="ECO:0000256" key="5">
    <source>
        <dbReference type="ARBA" id="ARBA00022692"/>
    </source>
</evidence>
<keyword evidence="6 8" id="KW-1133">Transmembrane helix</keyword>
<keyword evidence="7 8" id="KW-0472">Membrane</keyword>
<dbReference type="Pfam" id="PF02366">
    <property type="entry name" value="PMT"/>
    <property type="match status" value="1"/>
</dbReference>
<feature type="transmembrane region" description="Helical" evidence="8">
    <location>
        <begin position="136"/>
        <end position="155"/>
    </location>
</feature>
<evidence type="ECO:0000313" key="11">
    <source>
        <dbReference type="Proteomes" id="UP000186058"/>
    </source>
</evidence>
<comment type="caution">
    <text evidence="10">The sequence shown here is derived from an EMBL/GenBank/DDBJ whole genome shotgun (WGS) entry which is preliminary data.</text>
</comment>
<evidence type="ECO:0000256" key="2">
    <source>
        <dbReference type="ARBA" id="ARBA00022475"/>
    </source>
</evidence>
<feature type="domain" description="ArnT-like N-terminal" evidence="9">
    <location>
        <begin position="84"/>
        <end position="254"/>
    </location>
</feature>
<dbReference type="PANTHER" id="PTHR33908">
    <property type="entry name" value="MANNOSYLTRANSFERASE YKCB-RELATED"/>
    <property type="match status" value="1"/>
</dbReference>
<accession>A0ABX3EHC5</accession>
<comment type="subcellular location">
    <subcellularLocation>
        <location evidence="1">Cell membrane</location>
        <topology evidence="1">Multi-pass membrane protein</topology>
    </subcellularLocation>
</comment>
<evidence type="ECO:0000256" key="7">
    <source>
        <dbReference type="ARBA" id="ARBA00023136"/>
    </source>
</evidence>
<evidence type="ECO:0000256" key="4">
    <source>
        <dbReference type="ARBA" id="ARBA00022679"/>
    </source>
</evidence>
<dbReference type="Gene3D" id="2.60.120.260">
    <property type="entry name" value="Galactose-binding domain-like"/>
    <property type="match status" value="1"/>
</dbReference>
<keyword evidence="5 8" id="KW-0812">Transmembrane</keyword>
<feature type="transmembrane region" description="Helical" evidence="8">
    <location>
        <begin position="371"/>
        <end position="391"/>
    </location>
</feature>
<organism evidence="10 11">
    <name type="scientific">Paenibacillus helianthi</name>
    <dbReference type="NCBI Taxonomy" id="1349432"/>
    <lineage>
        <taxon>Bacteria</taxon>
        <taxon>Bacillati</taxon>
        <taxon>Bacillota</taxon>
        <taxon>Bacilli</taxon>
        <taxon>Bacillales</taxon>
        <taxon>Paenibacillaceae</taxon>
        <taxon>Paenibacillus</taxon>
    </lineage>
</organism>
<dbReference type="EMBL" id="LVWI01000083">
    <property type="protein sequence ID" value="OKP80506.1"/>
    <property type="molecule type" value="Genomic_DNA"/>
</dbReference>
<keyword evidence="4" id="KW-0808">Transferase</keyword>
<keyword evidence="2" id="KW-1003">Cell membrane</keyword>
<protein>
    <recommendedName>
        <fullName evidence="9">ArnT-like N-terminal domain-containing protein</fullName>
    </recommendedName>
</protein>
<reference evidence="10 11" key="1">
    <citation type="submission" date="2016-03" db="EMBL/GenBank/DDBJ databases">
        <authorList>
            <person name="Sant'Anna F.H."/>
            <person name="Ambrosini A."/>
            <person name="Souza R."/>
            <person name="Bach E."/>
            <person name="Fernandes G."/>
            <person name="Balsanelli E."/>
            <person name="Baura V.A."/>
            <person name="Souza E.M."/>
            <person name="Passaglia L."/>
        </authorList>
    </citation>
    <scope>NUCLEOTIDE SEQUENCE [LARGE SCALE GENOMIC DNA]</scope>
    <source>
        <strain evidence="10 11">P26E</strain>
    </source>
</reference>
<proteinExistence type="predicted"/>
<name>A0ABX3EHC5_9BACL</name>
<keyword evidence="3" id="KW-0328">Glycosyltransferase</keyword>
<evidence type="ECO:0000313" key="10">
    <source>
        <dbReference type="EMBL" id="OKP80506.1"/>
    </source>
</evidence>
<dbReference type="InterPro" id="IPR003342">
    <property type="entry name" value="ArnT-like_N"/>
</dbReference>
<dbReference type="PANTHER" id="PTHR33908:SF11">
    <property type="entry name" value="MEMBRANE PROTEIN"/>
    <property type="match status" value="1"/>
</dbReference>
<feature type="transmembrane region" description="Helical" evidence="8">
    <location>
        <begin position="234"/>
        <end position="257"/>
    </location>
</feature>
<evidence type="ECO:0000256" key="6">
    <source>
        <dbReference type="ARBA" id="ARBA00022989"/>
    </source>
</evidence>
<feature type="transmembrane region" description="Helical" evidence="8">
    <location>
        <begin position="398"/>
        <end position="417"/>
    </location>
</feature>
<dbReference type="Proteomes" id="UP000186058">
    <property type="component" value="Unassembled WGS sequence"/>
</dbReference>
<keyword evidence="11" id="KW-1185">Reference proteome</keyword>
<evidence type="ECO:0000256" key="8">
    <source>
        <dbReference type="SAM" id="Phobius"/>
    </source>
</evidence>
<sequence length="677" mass="75144">MSRHFDYIVEEVILLSGFFQKVYRSCKDNPWPLVLFVLGAIVRTVYLGSIPSGLNQDEASIGYDAYAILHYGIDRNGVHLPVHLIAWGSGQNALYAYLSMPFIGLFGLTPLSVRALSLVMGLLGMIFFYLCMKRLFPSRAAGIIAMFFIAINPWHIMMSRWALESNLFPTLILIAVYCLLRSFQNPKWTYSFTVILAISLYAYGTAYFFVPVFAICAAFLLLYSRAMKFRTLGWNSILFVLLAVPILLFIVINHYGLQEIGMKLFTIPKLTMPRVEQISSVFSGQLLQTASGNFSSFLQLMRSGSDGLPWNSISPYGYAYPIALPFALLGLIVLVYEFFRRGREGFVHIVVLLWLGIAVLMALITDVNINRINIIFYPLIMLVAAAVFWLYQKLKPAGIVAVLAFAVMFGFFTNTYFREFPKNIGPAFYDSLGEAIQYASEATSGSVYVTDKVNMPYIYVLFYEKINPHDFLDSVKYINPGDAFQRVASFGRYKFGAPDTQPGQKAYVYGNNEPVPAVNGGYTITRFTNYSVLIYNHTEGMNAADVEGVQAEVPNGGFEEGAASWNFSAGTGVAHNNPYSGVSHAYLNIGSDTSILQTFAAKTGIYKLAAMVSAGGSRGRIGIRVDGAVRAETELTAGDEYHSVVLPDASLKQGEQAEIYITGGNGWINIDEVRLER</sequence>
<dbReference type="InterPro" id="IPR050297">
    <property type="entry name" value="LipidA_mod_glycosyltrf_83"/>
</dbReference>
<feature type="transmembrane region" description="Helical" evidence="8">
    <location>
        <begin position="102"/>
        <end position="129"/>
    </location>
</feature>
<gene>
    <name evidence="10" type="ORF">A3844_27300</name>
</gene>
<evidence type="ECO:0000256" key="3">
    <source>
        <dbReference type="ARBA" id="ARBA00022676"/>
    </source>
</evidence>
<feature type="transmembrane region" description="Helical" evidence="8">
    <location>
        <begin position="346"/>
        <end position="365"/>
    </location>
</feature>